<dbReference type="PROSITE" id="PS51085">
    <property type="entry name" value="2FE2S_FER_2"/>
    <property type="match status" value="1"/>
</dbReference>
<reference evidence="9" key="1">
    <citation type="journal article" date="2011" name="Environ. Microbiol.">
        <title>Genomic insights into the metabolic potential of the polycyclic aromatic hydrocarbon degrading sulfate-reducing Deltaproteobacterium N47.</title>
        <authorList>
            <person name="Bergmann F."/>
            <person name="Selesi D."/>
            <person name="Weinmaier T."/>
            <person name="Tischler P."/>
            <person name="Rattei T."/>
            <person name="Meckenstock R.U."/>
        </authorList>
    </citation>
    <scope>NUCLEOTIDE SEQUENCE</scope>
</reference>
<evidence type="ECO:0000259" key="6">
    <source>
        <dbReference type="PROSITE" id="PS51085"/>
    </source>
</evidence>
<dbReference type="Gene3D" id="3.50.50.60">
    <property type="entry name" value="FAD/NAD(P)-binding domain"/>
    <property type="match status" value="1"/>
</dbReference>
<dbReference type="Gene3D" id="3.40.50.740">
    <property type="match status" value="1"/>
</dbReference>
<dbReference type="InterPro" id="IPR036188">
    <property type="entry name" value="FAD/NAD-bd_sf"/>
</dbReference>
<dbReference type="Pfam" id="PF00384">
    <property type="entry name" value="Molybdopterin"/>
    <property type="match status" value="1"/>
</dbReference>
<dbReference type="Gene3D" id="3.10.20.740">
    <property type="match status" value="1"/>
</dbReference>
<proteinExistence type="predicted"/>
<dbReference type="Pfam" id="PF13510">
    <property type="entry name" value="Fer2_4"/>
    <property type="match status" value="1"/>
</dbReference>
<keyword evidence="3" id="KW-0677">Repeat</keyword>
<dbReference type="CDD" id="cd00207">
    <property type="entry name" value="fer2"/>
    <property type="match status" value="1"/>
</dbReference>
<dbReference type="Pfam" id="PF04879">
    <property type="entry name" value="Molybdop_Fe4S4"/>
    <property type="match status" value="1"/>
</dbReference>
<organism evidence="9">
    <name type="scientific">uncultured Desulfobacterium sp</name>
    <dbReference type="NCBI Taxonomy" id="201089"/>
    <lineage>
        <taxon>Bacteria</taxon>
        <taxon>Pseudomonadati</taxon>
        <taxon>Thermodesulfobacteriota</taxon>
        <taxon>Desulfobacteria</taxon>
        <taxon>Desulfobacterales</taxon>
        <taxon>Desulfobacteriaceae</taxon>
        <taxon>Desulfobacterium</taxon>
        <taxon>environmental samples</taxon>
    </lineage>
</organism>
<dbReference type="EMBL" id="FR695879">
    <property type="protein sequence ID" value="CBX31815.1"/>
    <property type="molecule type" value="Genomic_DNA"/>
</dbReference>
<keyword evidence="5" id="KW-0411">Iron-sulfur</keyword>
<dbReference type="SUPFAM" id="SSF46548">
    <property type="entry name" value="alpha-helical ferredoxin"/>
    <property type="match status" value="1"/>
</dbReference>
<gene>
    <name evidence="9" type="ORF">N47_N26400</name>
</gene>
<evidence type="ECO:0000259" key="7">
    <source>
        <dbReference type="PROSITE" id="PS51379"/>
    </source>
</evidence>
<dbReference type="InterPro" id="IPR028261">
    <property type="entry name" value="DPD_II"/>
</dbReference>
<dbReference type="InterPro" id="IPR017900">
    <property type="entry name" value="4Fe4S_Fe_S_CS"/>
</dbReference>
<dbReference type="SUPFAM" id="SSF51971">
    <property type="entry name" value="Nucleotide-binding domain"/>
    <property type="match status" value="1"/>
</dbReference>
<dbReference type="PRINTS" id="PR00419">
    <property type="entry name" value="ADXRDTASE"/>
</dbReference>
<dbReference type="InterPro" id="IPR006963">
    <property type="entry name" value="Mopterin_OxRdtase_4Fe-4S_dom"/>
</dbReference>
<dbReference type="GO" id="GO:0051539">
    <property type="term" value="F:4 iron, 4 sulfur cluster binding"/>
    <property type="evidence" value="ECO:0007669"/>
    <property type="project" value="UniProtKB-KW"/>
</dbReference>
<dbReference type="InterPro" id="IPR001041">
    <property type="entry name" value="2Fe-2S_ferredoxin-type"/>
</dbReference>
<feature type="domain" description="2Fe-2S ferredoxin-type" evidence="6">
    <location>
        <begin position="2"/>
        <end position="80"/>
    </location>
</feature>
<accession>E1YMM1</accession>
<dbReference type="PANTHER" id="PTHR42783:SF3">
    <property type="entry name" value="GLUTAMATE SYNTHASE [NADPH] SMALL CHAIN-RELATED"/>
    <property type="match status" value="1"/>
</dbReference>
<keyword evidence="2" id="KW-0479">Metal-binding</keyword>
<dbReference type="Pfam" id="PF14691">
    <property type="entry name" value="Fer4_20"/>
    <property type="match status" value="1"/>
</dbReference>
<dbReference type="Gene3D" id="3.40.50.720">
    <property type="entry name" value="NAD(P)-binding Rossmann-like Domain"/>
    <property type="match status" value="1"/>
</dbReference>
<dbReference type="PROSITE" id="PS51669">
    <property type="entry name" value="4FE4S_MOW_BIS_MGD"/>
    <property type="match status" value="1"/>
</dbReference>
<dbReference type="InterPro" id="IPR036010">
    <property type="entry name" value="2Fe-2S_ferredoxin-like_sf"/>
</dbReference>
<name>E1YMM1_9BACT</name>
<dbReference type="Gene3D" id="2.20.25.90">
    <property type="entry name" value="ADC-like domains"/>
    <property type="match status" value="1"/>
</dbReference>
<evidence type="ECO:0000256" key="1">
    <source>
        <dbReference type="ARBA" id="ARBA00022485"/>
    </source>
</evidence>
<dbReference type="PROSITE" id="PS00198">
    <property type="entry name" value="4FE4S_FER_1"/>
    <property type="match status" value="1"/>
</dbReference>
<feature type="domain" description="4Fe-4S Mo/W bis-MGD-type" evidence="8">
    <location>
        <begin position="697"/>
        <end position="753"/>
    </location>
</feature>
<dbReference type="Pfam" id="PF07992">
    <property type="entry name" value="Pyr_redox_2"/>
    <property type="match status" value="1"/>
</dbReference>
<evidence type="ECO:0000313" key="9">
    <source>
        <dbReference type="EMBL" id="CBX31815.1"/>
    </source>
</evidence>
<dbReference type="GO" id="GO:0046872">
    <property type="term" value="F:metal ion binding"/>
    <property type="evidence" value="ECO:0007669"/>
    <property type="project" value="UniProtKB-KW"/>
</dbReference>
<dbReference type="FunFam" id="3.30.70.20:FF:000035">
    <property type="entry name" value="Iron hydrogenase 1"/>
    <property type="match status" value="1"/>
</dbReference>
<feature type="domain" description="4Fe-4S ferredoxin-type" evidence="7">
    <location>
        <begin position="617"/>
        <end position="646"/>
    </location>
</feature>
<dbReference type="InterPro" id="IPR023753">
    <property type="entry name" value="FAD/NAD-binding_dom"/>
</dbReference>
<protein>
    <submittedName>
        <fullName evidence="9">Uncharacterized protein</fullName>
    </submittedName>
</protein>
<dbReference type="SMART" id="SM00926">
    <property type="entry name" value="Molybdop_Fe4S4"/>
    <property type="match status" value="1"/>
</dbReference>
<evidence type="ECO:0000256" key="5">
    <source>
        <dbReference type="ARBA" id="ARBA00023014"/>
    </source>
</evidence>
<dbReference type="InterPro" id="IPR006656">
    <property type="entry name" value="Mopterin_OxRdtase"/>
</dbReference>
<keyword evidence="1" id="KW-0004">4Fe-4S</keyword>
<evidence type="ECO:0000256" key="3">
    <source>
        <dbReference type="ARBA" id="ARBA00022737"/>
    </source>
</evidence>
<dbReference type="InterPro" id="IPR017896">
    <property type="entry name" value="4Fe4S_Fe-S-bd"/>
</dbReference>
<dbReference type="PROSITE" id="PS51379">
    <property type="entry name" value="4FE4S_FER_2"/>
    <property type="match status" value="2"/>
</dbReference>
<evidence type="ECO:0000256" key="4">
    <source>
        <dbReference type="ARBA" id="ARBA00023004"/>
    </source>
</evidence>
<dbReference type="SUPFAM" id="SSF54862">
    <property type="entry name" value="4Fe-4S ferredoxins"/>
    <property type="match status" value="1"/>
</dbReference>
<dbReference type="Pfam" id="PF12838">
    <property type="entry name" value="Fer4_7"/>
    <property type="match status" value="1"/>
</dbReference>
<dbReference type="SUPFAM" id="SSF54292">
    <property type="entry name" value="2Fe-2S ferredoxin-like"/>
    <property type="match status" value="1"/>
</dbReference>
<keyword evidence="4" id="KW-0408">Iron</keyword>
<dbReference type="PANTHER" id="PTHR42783">
    <property type="entry name" value="GLUTAMATE SYNTHASE [NADPH] SMALL CHAIN"/>
    <property type="match status" value="1"/>
</dbReference>
<dbReference type="GO" id="GO:0016491">
    <property type="term" value="F:oxidoreductase activity"/>
    <property type="evidence" value="ECO:0007669"/>
    <property type="project" value="InterPro"/>
</dbReference>
<evidence type="ECO:0000259" key="8">
    <source>
        <dbReference type="PROSITE" id="PS51669"/>
    </source>
</evidence>
<feature type="domain" description="4Fe-4S ferredoxin-type" evidence="7">
    <location>
        <begin position="661"/>
        <end position="689"/>
    </location>
</feature>
<evidence type="ECO:0000256" key="2">
    <source>
        <dbReference type="ARBA" id="ARBA00022723"/>
    </source>
</evidence>
<dbReference type="SUPFAM" id="SSF53706">
    <property type="entry name" value="Formate dehydrogenase/DMSO reductase, domains 1-3"/>
    <property type="match status" value="1"/>
</dbReference>
<dbReference type="AlphaFoldDB" id="E1YMM1"/>
<sequence length="830" mass="90628">MSKVSLTINGKTVTTESENTLLQAAAQEGIFIPTLCHHPLLKPEESCRICVVEVKGEPRPVTSCTYKVAEGMEVQTDTSNIREFRKNILSLLLEQHYGDCVAPCHMACPGKLDIQGYVAHIERGNYIDALKLIKEKTPFAATLGRVCPHPCENECRRTRVEEAINIKDLKRYVADYAAERGISSTPPAPADTGKRVAIIGGGPSGLAAAYYLRLKGHAVTIYDAMPKLGGMLRYGIPEYRLPKAVLDQEIKEILDLGVQVFTNKKFGKDFSLASIKNEGFDAIYLAIGAWNSYKLGIPGEDLPGVMSAIEFLIRNASGNPPPVGKKVIVIGNGNTGMDAARSCLRMGAKEVIMLYRRTKAEMPANPQEIHDAEQEGIKIHILATPTRIISKDGKFSGVEYLKNELKAADSSGRPSPVPIKDSETIIEADQAIVSIGQFSDVAFLKDDSELNKTAFTKKGIPETDLNTLQSILPYLFIGGDLLRGPRTVIQASADGRGAALSINQYLTDGVVIQEAKPFNITKGKLKEVDPVNFEGLISKPRTSTPLLSVAERCKSFEEAELPLTEQQAKAEAERCLSCGCLDSFNCQLRKYATIYDVDASKLNFWKSPKYKIENSHPFITVDPNKCIVCRRCAVGCDNYQIQYAIKVDEVSDENRIGPPQYAPNINDKCVDCGLCVGNCPTGALQEKIKGKQGPFEMKKIRTTCTYCGVGCQIMLGVSGGEVINVAGVAGVAPNFGHLCVKGRFAFDFINSPDRLSTPLIKQDDGSFKEASWEEALDLVASSFAAIRDEYGADTLAALTSARITNEDNYLVQKLARAVFKTNNVDHCARL</sequence>
<dbReference type="Gene3D" id="3.30.70.20">
    <property type="match status" value="1"/>
</dbReference>